<dbReference type="AlphaFoldDB" id="A0A245ZKX8"/>
<keyword evidence="3" id="KW-1185">Reference proteome</keyword>
<sequence length="325" mass="35623">MKASRRAVRWALSVAAILLVVPRYAGNERLPLIDDAPGVTLTRYAPPGGWPARIGQLVPIAGYTLHSHDPAFGGFSAIGWRGGRAYLMSDGGNLVSFALLGDAAVDARGHVLPDGPGVGWDRADRDSESLALDTASDAAWVGYENQNEIWRYSHDFRRVDRRSAPPVMRKWVRNQGAEALVRLRNGRFVAFAERKPSRQERFAVLFSGDPTDPKTTAAPFRFIPPDRYDPSDAAVLPDGDLLILTRRFRYPFSFSAKLVRVASAALKPRAKVTGEVIATLASPVMAENCEGIAVTQEGGATMIWIVTDNDGMAVRPSYLMKFRLD</sequence>
<evidence type="ECO:0000313" key="2">
    <source>
        <dbReference type="EMBL" id="OWK30390.1"/>
    </source>
</evidence>
<protein>
    <recommendedName>
        <fullName evidence="1">Phytase-like domain-containing protein</fullName>
    </recommendedName>
</protein>
<evidence type="ECO:0000313" key="3">
    <source>
        <dbReference type="Proteomes" id="UP000197290"/>
    </source>
</evidence>
<dbReference type="OrthoDB" id="9798693at2"/>
<feature type="domain" description="Phytase-like" evidence="1">
    <location>
        <begin position="71"/>
        <end position="310"/>
    </location>
</feature>
<dbReference type="PIRSF" id="PIRSF031900">
    <property type="entry name" value="UCP031900"/>
    <property type="match status" value="1"/>
</dbReference>
<proteinExistence type="predicted"/>
<dbReference type="EMBL" id="NBBI01000003">
    <property type="protein sequence ID" value="OWK30390.1"/>
    <property type="molecule type" value="Genomic_DNA"/>
</dbReference>
<dbReference type="InterPro" id="IPR027372">
    <property type="entry name" value="Phytase-like_dom"/>
</dbReference>
<evidence type="ECO:0000259" key="1">
    <source>
        <dbReference type="Pfam" id="PF13449"/>
    </source>
</evidence>
<dbReference type="InterPro" id="IPR014567">
    <property type="entry name" value="UCP031900"/>
</dbReference>
<comment type="caution">
    <text evidence="2">The sequence shown here is derived from an EMBL/GenBank/DDBJ whole genome shotgun (WGS) entry which is preliminary data.</text>
</comment>
<gene>
    <name evidence="2" type="ORF">SPDO_20750</name>
</gene>
<dbReference type="Proteomes" id="UP000197290">
    <property type="component" value="Unassembled WGS sequence"/>
</dbReference>
<dbReference type="Pfam" id="PF13449">
    <property type="entry name" value="Phytase-like"/>
    <property type="match status" value="1"/>
</dbReference>
<accession>A0A245ZKX8</accession>
<reference evidence="2 3" key="1">
    <citation type="submission" date="2017-03" db="EMBL/GenBank/DDBJ databases">
        <title>Genome sequence of Sphingomonas dokdonensis DSM 21029.</title>
        <authorList>
            <person name="Poehlein A."/>
            <person name="Wuebbeler J.H."/>
            <person name="Steinbuechel A."/>
            <person name="Daniel R."/>
        </authorList>
    </citation>
    <scope>NUCLEOTIDE SEQUENCE [LARGE SCALE GENOMIC DNA]</scope>
    <source>
        <strain evidence="2 3">DSM 21029</strain>
    </source>
</reference>
<organism evidence="2 3">
    <name type="scientific">Sphingomonas dokdonensis</name>
    <dbReference type="NCBI Taxonomy" id="344880"/>
    <lineage>
        <taxon>Bacteria</taxon>
        <taxon>Pseudomonadati</taxon>
        <taxon>Pseudomonadota</taxon>
        <taxon>Alphaproteobacteria</taxon>
        <taxon>Sphingomonadales</taxon>
        <taxon>Sphingomonadaceae</taxon>
        <taxon>Sphingomonas</taxon>
    </lineage>
</organism>
<dbReference type="RefSeq" id="WP_088367374.1">
    <property type="nucleotide sequence ID" value="NZ_NBBI01000003.1"/>
</dbReference>
<name>A0A245ZKX8_9SPHN</name>